<proteinExistence type="predicted"/>
<name>A0A2X3IMJ9_CLOPF</name>
<protein>
    <recommendedName>
        <fullName evidence="3">ParB/Sulfiredoxin domain-containing protein</fullName>
    </recommendedName>
</protein>
<evidence type="ECO:0000313" key="1">
    <source>
        <dbReference type="EMBL" id="SQC85473.1"/>
    </source>
</evidence>
<gene>
    <name evidence="1" type="ORF">NCTC8081_03266</name>
</gene>
<reference evidence="1 2" key="1">
    <citation type="submission" date="2018-06" db="EMBL/GenBank/DDBJ databases">
        <authorList>
            <consortium name="Pathogen Informatics"/>
            <person name="Doyle S."/>
        </authorList>
    </citation>
    <scope>NUCLEOTIDE SEQUENCE [LARGE SCALE GENOMIC DNA]</scope>
    <source>
        <strain evidence="1 2">NCTC8081</strain>
    </source>
</reference>
<dbReference type="RefSeq" id="WP_111946624.1">
    <property type="nucleotide sequence ID" value="NZ_CATNYA010000013.1"/>
</dbReference>
<evidence type="ECO:0000313" key="2">
    <source>
        <dbReference type="Proteomes" id="UP000250234"/>
    </source>
</evidence>
<dbReference type="AlphaFoldDB" id="A0A2X3IMJ9"/>
<evidence type="ECO:0008006" key="3">
    <source>
        <dbReference type="Google" id="ProtNLM"/>
    </source>
</evidence>
<dbReference type="EMBL" id="UAWO01000007">
    <property type="protein sequence ID" value="SQC85473.1"/>
    <property type="molecule type" value="Genomic_DNA"/>
</dbReference>
<accession>A0A2X3IMJ9</accession>
<sequence>MPFDFVANKKYKINYDSLFEEFNSQKILNNKVIQEKFLMLWFKYLREADELLLKSIEEKENKIKLKKLRISDVEIFKQPIHYKNNIISMHFNVSKINSNISNEFKNSFQIFDGKKFLENDRNVHWTDVVLDKNYKPSNDPVLVVEFPCFNRRYLVIDGNHRISYAIKNNKTVKVLGLSVINLIDNEYFLSSFDMLYYIMINELNYMYNETISKNIDATYIIQKSFLNIFESKLKSKKNIFF</sequence>
<organism evidence="1 2">
    <name type="scientific">Clostridium perfringens</name>
    <dbReference type="NCBI Taxonomy" id="1502"/>
    <lineage>
        <taxon>Bacteria</taxon>
        <taxon>Bacillati</taxon>
        <taxon>Bacillota</taxon>
        <taxon>Clostridia</taxon>
        <taxon>Eubacteriales</taxon>
        <taxon>Clostridiaceae</taxon>
        <taxon>Clostridium</taxon>
    </lineage>
</organism>
<dbReference type="Proteomes" id="UP000250234">
    <property type="component" value="Unassembled WGS sequence"/>
</dbReference>